<dbReference type="GO" id="GO:0009159">
    <property type="term" value="P:deoxyribonucleoside monophosphate catabolic process"/>
    <property type="evidence" value="ECO:0007669"/>
    <property type="project" value="UniProtKB-ARBA"/>
</dbReference>
<feature type="domain" description="C2H2-type" evidence="23">
    <location>
        <begin position="226"/>
        <end position="253"/>
    </location>
</feature>
<dbReference type="FunFam" id="1.10.3210.10:FF:000011">
    <property type="entry name" value="HD domain-containing protein 2"/>
    <property type="match status" value="1"/>
</dbReference>
<dbReference type="EMBL" id="JABXBU010002072">
    <property type="protein sequence ID" value="KAF8778194.1"/>
    <property type="molecule type" value="Genomic_DNA"/>
</dbReference>
<dbReference type="PANTHER" id="PTHR24399:SF23">
    <property type="entry name" value="C2H2-TYPE DOMAIN-CONTAINING PROTEIN"/>
    <property type="match status" value="1"/>
</dbReference>
<evidence type="ECO:0000256" key="16">
    <source>
        <dbReference type="ARBA" id="ARBA00022842"/>
    </source>
</evidence>
<dbReference type="SMART" id="SM00355">
    <property type="entry name" value="ZnF_C2H2"/>
    <property type="match status" value="7"/>
</dbReference>
<comment type="catalytic activity">
    <reaction evidence="1">
        <text>a 2'-deoxyribonucleoside 5'-phosphate + H2O = a 2'-deoxyribonucleoside + phosphate</text>
        <dbReference type="Rhea" id="RHEA:36167"/>
        <dbReference type="ChEBI" id="CHEBI:15377"/>
        <dbReference type="ChEBI" id="CHEBI:18274"/>
        <dbReference type="ChEBI" id="CHEBI:43474"/>
        <dbReference type="ChEBI" id="CHEBI:65317"/>
        <dbReference type="EC" id="3.1.3.89"/>
    </reaction>
</comment>
<evidence type="ECO:0000256" key="19">
    <source>
        <dbReference type="ARBA" id="ARBA00023163"/>
    </source>
</evidence>
<feature type="domain" description="C2H2-type" evidence="23">
    <location>
        <begin position="509"/>
        <end position="536"/>
    </location>
</feature>
<dbReference type="SUPFAM" id="SSF57667">
    <property type="entry name" value="beta-beta-alpha zinc fingers"/>
    <property type="match status" value="6"/>
</dbReference>
<comment type="cofactor">
    <cofactor evidence="4">
        <name>Mg(2+)</name>
        <dbReference type="ChEBI" id="CHEBI:18420"/>
    </cofactor>
</comment>
<feature type="domain" description="C2H2-type" evidence="23">
    <location>
        <begin position="295"/>
        <end position="322"/>
    </location>
</feature>
<keyword evidence="17" id="KW-0805">Transcription regulation</keyword>
<dbReference type="PROSITE" id="PS00028">
    <property type="entry name" value="ZINC_FINGER_C2H2_1"/>
    <property type="match status" value="7"/>
</dbReference>
<feature type="domain" description="C2H2-type" evidence="23">
    <location>
        <begin position="440"/>
        <end position="467"/>
    </location>
</feature>
<gene>
    <name evidence="25" type="ORF">HNY73_014939</name>
</gene>
<evidence type="ECO:0000256" key="10">
    <source>
        <dbReference type="ARBA" id="ARBA00015933"/>
    </source>
</evidence>
<dbReference type="SMART" id="SM00471">
    <property type="entry name" value="HDc"/>
    <property type="match status" value="1"/>
</dbReference>
<feature type="domain" description="C2H2-type" evidence="23">
    <location>
        <begin position="368"/>
        <end position="395"/>
    </location>
</feature>
<dbReference type="Proteomes" id="UP000807504">
    <property type="component" value="Unassembled WGS sequence"/>
</dbReference>
<reference evidence="25" key="2">
    <citation type="submission" date="2020-06" db="EMBL/GenBank/DDBJ databases">
        <authorList>
            <person name="Sheffer M."/>
        </authorList>
    </citation>
    <scope>NUCLEOTIDE SEQUENCE</scope>
</reference>
<dbReference type="Gene3D" id="1.10.3210.10">
    <property type="entry name" value="Hypothetical protein af1432"/>
    <property type="match status" value="1"/>
</dbReference>
<dbReference type="InterPro" id="IPR003607">
    <property type="entry name" value="HD/PDEase_dom"/>
</dbReference>
<evidence type="ECO:0000256" key="1">
    <source>
        <dbReference type="ARBA" id="ARBA00001638"/>
    </source>
</evidence>
<dbReference type="FunFam" id="3.30.160.60:FF:001818">
    <property type="entry name" value="GDNF-inducible zinc finger protein 1 isoform X1"/>
    <property type="match status" value="1"/>
</dbReference>
<dbReference type="Pfam" id="PF00096">
    <property type="entry name" value="zf-C2H2"/>
    <property type="match status" value="2"/>
</dbReference>
<dbReference type="GO" id="GO:0005654">
    <property type="term" value="C:nucleoplasm"/>
    <property type="evidence" value="ECO:0007669"/>
    <property type="project" value="TreeGrafter"/>
</dbReference>
<evidence type="ECO:0000256" key="11">
    <source>
        <dbReference type="ARBA" id="ARBA00022723"/>
    </source>
</evidence>
<dbReference type="InterPro" id="IPR006674">
    <property type="entry name" value="HD_domain"/>
</dbReference>
<dbReference type="InterPro" id="IPR013087">
    <property type="entry name" value="Znf_C2H2_type"/>
</dbReference>
<evidence type="ECO:0000256" key="13">
    <source>
        <dbReference type="ARBA" id="ARBA00022771"/>
    </source>
</evidence>
<evidence type="ECO:0000256" key="21">
    <source>
        <dbReference type="ARBA" id="ARBA00032735"/>
    </source>
</evidence>
<evidence type="ECO:0000256" key="8">
    <source>
        <dbReference type="ARBA" id="ARBA00011738"/>
    </source>
</evidence>
<comment type="function">
    <text evidence="5">Catalyzes the dephosphorylation of the nucleoside 5'-monophosphates deoxyadenosine monophosphate (dAMP), deoxycytidine monophosphate (dCMP), deoxyguanosine monophosphate (dGMP) and deoxythymidine monophosphate (dTMP).</text>
</comment>
<evidence type="ECO:0000256" key="15">
    <source>
        <dbReference type="ARBA" id="ARBA00022833"/>
    </source>
</evidence>
<evidence type="ECO:0000256" key="6">
    <source>
        <dbReference type="ARBA" id="ARBA00004123"/>
    </source>
</evidence>
<evidence type="ECO:0000313" key="25">
    <source>
        <dbReference type="EMBL" id="KAF8778194.1"/>
    </source>
</evidence>
<evidence type="ECO:0000256" key="20">
    <source>
        <dbReference type="ARBA" id="ARBA00023242"/>
    </source>
</evidence>
<dbReference type="GO" id="GO:0008270">
    <property type="term" value="F:zinc ion binding"/>
    <property type="evidence" value="ECO:0007669"/>
    <property type="project" value="UniProtKB-KW"/>
</dbReference>
<keyword evidence="11" id="KW-0479">Metal-binding</keyword>
<reference evidence="25" key="1">
    <citation type="journal article" date="2020" name="bioRxiv">
        <title>Chromosome-level reference genome of the European wasp spider Argiope bruennichi: a resource for studies on range expansion and evolutionary adaptation.</title>
        <authorList>
            <person name="Sheffer M.M."/>
            <person name="Hoppe A."/>
            <person name="Krehenwinkel H."/>
            <person name="Uhl G."/>
            <person name="Kuss A.W."/>
            <person name="Jensen L."/>
            <person name="Jensen C."/>
            <person name="Gillespie R.G."/>
            <person name="Hoff K.J."/>
            <person name="Prost S."/>
        </authorList>
    </citation>
    <scope>NUCLEOTIDE SEQUENCE</scope>
</reference>
<comment type="subunit">
    <text evidence="8">Homodimer.</text>
</comment>
<dbReference type="InterPro" id="IPR036236">
    <property type="entry name" value="Znf_C2H2_sf"/>
</dbReference>
<keyword evidence="13 22" id="KW-0863">Zinc-finger</keyword>
<feature type="domain" description="C2H2-type" evidence="23">
    <location>
        <begin position="616"/>
        <end position="644"/>
    </location>
</feature>
<evidence type="ECO:0000256" key="4">
    <source>
        <dbReference type="ARBA" id="ARBA00001946"/>
    </source>
</evidence>
<evidence type="ECO:0000256" key="9">
    <source>
        <dbReference type="ARBA" id="ARBA00012964"/>
    </source>
</evidence>
<evidence type="ECO:0000256" key="14">
    <source>
        <dbReference type="ARBA" id="ARBA00022801"/>
    </source>
</evidence>
<dbReference type="PROSITE" id="PS50157">
    <property type="entry name" value="ZINC_FINGER_C2H2_2"/>
    <property type="match status" value="7"/>
</dbReference>
<evidence type="ECO:0000256" key="7">
    <source>
        <dbReference type="ARBA" id="ARBA00009999"/>
    </source>
</evidence>
<dbReference type="PROSITE" id="PS51831">
    <property type="entry name" value="HD"/>
    <property type="match status" value="1"/>
</dbReference>
<dbReference type="GO" id="GO:0000978">
    <property type="term" value="F:RNA polymerase II cis-regulatory region sequence-specific DNA binding"/>
    <property type="evidence" value="ECO:0007669"/>
    <property type="project" value="TreeGrafter"/>
</dbReference>
<keyword evidence="16" id="KW-0460">Magnesium</keyword>
<keyword evidence="20" id="KW-0539">Nucleus</keyword>
<keyword evidence="18" id="KW-0238">DNA-binding</keyword>
<name>A0A8T0ESG8_ARGBR</name>
<dbReference type="GO" id="GO:0001227">
    <property type="term" value="F:DNA-binding transcription repressor activity, RNA polymerase II-specific"/>
    <property type="evidence" value="ECO:0007669"/>
    <property type="project" value="TreeGrafter"/>
</dbReference>
<dbReference type="Gene3D" id="3.30.160.60">
    <property type="entry name" value="Classic Zinc Finger"/>
    <property type="match status" value="11"/>
</dbReference>
<dbReference type="EC" id="3.1.3.89" evidence="9"/>
<comment type="cofactor">
    <cofactor evidence="3">
        <name>Co(2+)</name>
        <dbReference type="ChEBI" id="CHEBI:48828"/>
    </cofactor>
</comment>
<dbReference type="Pfam" id="PF13023">
    <property type="entry name" value="HD_3"/>
    <property type="match status" value="1"/>
</dbReference>
<comment type="cofactor">
    <cofactor evidence="2">
        <name>Mn(2+)</name>
        <dbReference type="ChEBI" id="CHEBI:29035"/>
    </cofactor>
</comment>
<keyword evidence="19" id="KW-0804">Transcription</keyword>
<dbReference type="PANTHER" id="PTHR24399">
    <property type="entry name" value="ZINC FINGER AND BTB DOMAIN-CONTAINING"/>
    <property type="match status" value="1"/>
</dbReference>
<keyword evidence="14" id="KW-0378">Hydrolase</keyword>
<sequence length="648" mass="76081">MNPGEGSQSNILEFFMLVGKLKHLKRTGWIMRNISNCEDVAGHMYRMGIMAFLLEDEASLNVDRNKCIKMALVHDIAECIVGDLTPFCGISKEEKHRKELEAMERLSSLAGDEVGKEFLALYKEYEEQKTVEAKTVKDLDKFDMILQAFEYEKESNFTLNLQDFFNSKLKNLPCADHGYFNLEVWYNTLEHQQQQNILTLQENTKVICVQNLQQALLPDLRKINCYKCPYCPKLFKFKSKLNEHLLVHTGEKPFKCPICYQPFKRKDAAVKYEEIIIEQNLHEELMSNLCKGRRYKCPHCPKHFPFKSALNRHMAVHTGERPFQCRICNQSFQRKEGHYFQMQMDERKQSFLPRSHLRPRSEVIIGRHQCPFCLKQFYSKFELVRHTRVHTGEKPFSCLCSCLVLITTCVLCGIQKLKEAVCEQNLHQVLMSHVNKGRCHSCPHCSRSFPCKSKLNRHILMHTGEKPFKCSVCKQSFRRKEAHQIYKEIITERNQHEAHKRSLSKGKVHKCPHCPKHFQFKYQVTQHLPVHTGERPFRCPICNQSFQRKEGGVSQPGYYLQIQMNEKEQTSLPRSRGRPRSEVIIGKHRCPFCAKQFYSKFELVRHTRVHTGEKPFGCDLCSRCFKSNHSLKYHKIQVHHSEKKYFLV</sequence>
<comment type="similarity">
    <text evidence="7">Belongs to the HDDC2 family.</text>
</comment>
<feature type="domain" description="C2H2-type" evidence="23">
    <location>
        <begin position="588"/>
        <end position="615"/>
    </location>
</feature>
<dbReference type="GO" id="GO:0002953">
    <property type="term" value="F:5'-deoxynucleotidase activity"/>
    <property type="evidence" value="ECO:0007669"/>
    <property type="project" value="UniProtKB-EC"/>
</dbReference>
<dbReference type="SUPFAM" id="SSF109604">
    <property type="entry name" value="HD-domain/PDEase-like"/>
    <property type="match status" value="1"/>
</dbReference>
<accession>A0A8T0ESG8</accession>
<comment type="caution">
    <text evidence="25">The sequence shown here is derived from an EMBL/GenBank/DDBJ whole genome shotgun (WGS) entry which is preliminary data.</text>
</comment>
<evidence type="ECO:0000256" key="5">
    <source>
        <dbReference type="ARBA" id="ARBA00004074"/>
    </source>
</evidence>
<evidence type="ECO:0000256" key="18">
    <source>
        <dbReference type="ARBA" id="ARBA00023125"/>
    </source>
</evidence>
<evidence type="ECO:0000259" key="24">
    <source>
        <dbReference type="PROSITE" id="PS51831"/>
    </source>
</evidence>
<organism evidence="25 26">
    <name type="scientific">Argiope bruennichi</name>
    <name type="common">Wasp spider</name>
    <name type="synonym">Aranea bruennichi</name>
    <dbReference type="NCBI Taxonomy" id="94029"/>
    <lineage>
        <taxon>Eukaryota</taxon>
        <taxon>Metazoa</taxon>
        <taxon>Ecdysozoa</taxon>
        <taxon>Arthropoda</taxon>
        <taxon>Chelicerata</taxon>
        <taxon>Arachnida</taxon>
        <taxon>Araneae</taxon>
        <taxon>Araneomorphae</taxon>
        <taxon>Entelegynae</taxon>
        <taxon>Araneoidea</taxon>
        <taxon>Araneidae</taxon>
        <taxon>Argiope</taxon>
    </lineage>
</organism>
<evidence type="ECO:0000256" key="12">
    <source>
        <dbReference type="ARBA" id="ARBA00022737"/>
    </source>
</evidence>
<evidence type="ECO:0000256" key="2">
    <source>
        <dbReference type="ARBA" id="ARBA00001936"/>
    </source>
</evidence>
<evidence type="ECO:0000259" key="23">
    <source>
        <dbReference type="PROSITE" id="PS50157"/>
    </source>
</evidence>
<feature type="domain" description="HD" evidence="24">
    <location>
        <begin position="40"/>
        <end position="145"/>
    </location>
</feature>
<protein>
    <recommendedName>
        <fullName evidence="10">5'-deoxynucleotidase HDDC2</fullName>
        <ecNumber evidence="9">3.1.3.89</ecNumber>
    </recommendedName>
    <alternativeName>
        <fullName evidence="21">HD domain-containing protein 2</fullName>
    </alternativeName>
</protein>
<evidence type="ECO:0000256" key="17">
    <source>
        <dbReference type="ARBA" id="ARBA00023015"/>
    </source>
</evidence>
<keyword evidence="26" id="KW-1185">Reference proteome</keyword>
<comment type="subcellular location">
    <subcellularLocation>
        <location evidence="6">Nucleus</location>
    </subcellularLocation>
</comment>
<evidence type="ECO:0000256" key="3">
    <source>
        <dbReference type="ARBA" id="ARBA00001941"/>
    </source>
</evidence>
<evidence type="ECO:0000313" key="26">
    <source>
        <dbReference type="Proteomes" id="UP000807504"/>
    </source>
</evidence>
<proteinExistence type="inferred from homology"/>
<keyword evidence="12" id="KW-0677">Repeat</keyword>
<dbReference type="AlphaFoldDB" id="A0A8T0ESG8"/>
<dbReference type="FunFam" id="3.30.160.60:FF:000045">
    <property type="entry name" value="ZFP69 zinc finger protein B"/>
    <property type="match status" value="1"/>
</dbReference>
<evidence type="ECO:0000256" key="22">
    <source>
        <dbReference type="PROSITE-ProRule" id="PRU00042"/>
    </source>
</evidence>
<keyword evidence="15" id="KW-0862">Zinc</keyword>